<dbReference type="Proteomes" id="UP001233999">
    <property type="component" value="Unassembled WGS sequence"/>
</dbReference>
<dbReference type="InterPro" id="IPR005958">
    <property type="entry name" value="TyrNic_aminoTrfase"/>
</dbReference>
<comment type="caution">
    <text evidence="7">The sequence shown here is derived from an EMBL/GenBank/DDBJ whole genome shotgun (WGS) entry which is preliminary data.</text>
</comment>
<evidence type="ECO:0000256" key="5">
    <source>
        <dbReference type="ARBA" id="ARBA00022898"/>
    </source>
</evidence>
<protein>
    <recommendedName>
        <fullName evidence="6">Aminotransferase class I/classII large domain-containing protein</fullName>
    </recommendedName>
</protein>
<evidence type="ECO:0000256" key="3">
    <source>
        <dbReference type="ARBA" id="ARBA00022576"/>
    </source>
</evidence>
<comment type="similarity">
    <text evidence="2">Belongs to the class-I pyridoxal-phosphate-dependent aminotransferase family.</text>
</comment>
<organism evidence="7 8">
    <name type="scientific">Diploptera punctata</name>
    <name type="common">Pacific beetle cockroach</name>
    <dbReference type="NCBI Taxonomy" id="6984"/>
    <lineage>
        <taxon>Eukaryota</taxon>
        <taxon>Metazoa</taxon>
        <taxon>Ecdysozoa</taxon>
        <taxon>Arthropoda</taxon>
        <taxon>Hexapoda</taxon>
        <taxon>Insecta</taxon>
        <taxon>Pterygota</taxon>
        <taxon>Neoptera</taxon>
        <taxon>Polyneoptera</taxon>
        <taxon>Dictyoptera</taxon>
        <taxon>Blattodea</taxon>
        <taxon>Blaberoidea</taxon>
        <taxon>Blaberidae</taxon>
        <taxon>Diplopterinae</taxon>
        <taxon>Diploptera</taxon>
    </lineage>
</organism>
<evidence type="ECO:0000256" key="1">
    <source>
        <dbReference type="ARBA" id="ARBA00001933"/>
    </source>
</evidence>
<dbReference type="PROSITE" id="PS00105">
    <property type="entry name" value="AA_TRANSFER_CLASS_1"/>
    <property type="match status" value="1"/>
</dbReference>
<evidence type="ECO:0000313" key="8">
    <source>
        <dbReference type="Proteomes" id="UP001233999"/>
    </source>
</evidence>
<accession>A0AAD8A132</accession>
<dbReference type="PANTHER" id="PTHR45744">
    <property type="entry name" value="TYROSINE AMINOTRANSFERASE"/>
    <property type="match status" value="1"/>
</dbReference>
<evidence type="ECO:0000259" key="6">
    <source>
        <dbReference type="Pfam" id="PF00155"/>
    </source>
</evidence>
<dbReference type="PANTHER" id="PTHR45744:SF2">
    <property type="entry name" value="TYROSINE AMINOTRANSFERASE"/>
    <property type="match status" value="1"/>
</dbReference>
<dbReference type="GO" id="GO:0004838">
    <property type="term" value="F:L-tyrosine-2-oxoglutarate transaminase activity"/>
    <property type="evidence" value="ECO:0007669"/>
    <property type="project" value="TreeGrafter"/>
</dbReference>
<evidence type="ECO:0000256" key="2">
    <source>
        <dbReference type="ARBA" id="ARBA00007441"/>
    </source>
</evidence>
<dbReference type="InterPro" id="IPR015421">
    <property type="entry name" value="PyrdxlP-dep_Trfase_major"/>
</dbReference>
<dbReference type="InterPro" id="IPR015424">
    <property type="entry name" value="PyrdxlP-dep_Trfase"/>
</dbReference>
<dbReference type="NCBIfam" id="TIGR01265">
    <property type="entry name" value="tyr_nico_aTase"/>
    <property type="match status" value="1"/>
</dbReference>
<keyword evidence="4" id="KW-0808">Transferase</keyword>
<dbReference type="GO" id="GO:0006572">
    <property type="term" value="P:L-tyrosine catabolic process"/>
    <property type="evidence" value="ECO:0007669"/>
    <property type="project" value="TreeGrafter"/>
</dbReference>
<reference evidence="7" key="2">
    <citation type="submission" date="2023-05" db="EMBL/GenBank/DDBJ databases">
        <authorList>
            <person name="Fouks B."/>
        </authorList>
    </citation>
    <scope>NUCLEOTIDE SEQUENCE</scope>
    <source>
        <strain evidence="7">Stay&amp;Tobe</strain>
        <tissue evidence="7">Testes</tissue>
    </source>
</reference>
<dbReference type="InterPro" id="IPR004838">
    <property type="entry name" value="NHTrfase_class1_PyrdxlP-BS"/>
</dbReference>
<dbReference type="Gene3D" id="3.40.640.10">
    <property type="entry name" value="Type I PLP-dependent aspartate aminotransferase-like (Major domain)"/>
    <property type="match status" value="1"/>
</dbReference>
<dbReference type="SUPFAM" id="SSF53383">
    <property type="entry name" value="PLP-dependent transferases"/>
    <property type="match status" value="1"/>
</dbReference>
<gene>
    <name evidence="7" type="ORF">L9F63_016995</name>
</gene>
<dbReference type="AlphaFoldDB" id="A0AAD8A132"/>
<feature type="domain" description="Aminotransferase class I/classII large" evidence="6">
    <location>
        <begin position="81"/>
        <end position="398"/>
    </location>
</feature>
<dbReference type="GO" id="GO:0006559">
    <property type="term" value="P:L-phenylalanine catabolic process"/>
    <property type="evidence" value="ECO:0007669"/>
    <property type="project" value="TreeGrafter"/>
</dbReference>
<comment type="cofactor">
    <cofactor evidence="1">
        <name>pyridoxal 5'-phosphate</name>
        <dbReference type="ChEBI" id="CHEBI:597326"/>
    </cofactor>
</comment>
<dbReference type="GO" id="GO:0030170">
    <property type="term" value="F:pyridoxal phosphate binding"/>
    <property type="evidence" value="ECO:0007669"/>
    <property type="project" value="InterPro"/>
</dbReference>
<keyword evidence="5" id="KW-0663">Pyridoxal phosphate</keyword>
<feature type="non-terminal residue" evidence="7">
    <location>
        <position position="1"/>
    </location>
</feature>
<name>A0AAD8A132_DIPPU</name>
<dbReference type="Gene3D" id="3.90.1150.10">
    <property type="entry name" value="Aspartate Aminotransferase, domain 1"/>
    <property type="match status" value="1"/>
</dbReference>
<evidence type="ECO:0000313" key="7">
    <source>
        <dbReference type="EMBL" id="KAJ9589877.1"/>
    </source>
</evidence>
<dbReference type="CDD" id="cd00609">
    <property type="entry name" value="AAT_like"/>
    <property type="match status" value="1"/>
</dbReference>
<keyword evidence="8" id="KW-1185">Reference proteome</keyword>
<dbReference type="InterPro" id="IPR015422">
    <property type="entry name" value="PyrdxlP-dep_Trfase_small"/>
</dbReference>
<dbReference type="InterPro" id="IPR004839">
    <property type="entry name" value="Aminotransferase_I/II_large"/>
</dbReference>
<reference evidence="7" key="1">
    <citation type="journal article" date="2023" name="IScience">
        <title>Live-bearing cockroach genome reveals convergent evolutionary mechanisms linked to viviparity in insects and beyond.</title>
        <authorList>
            <person name="Fouks B."/>
            <person name="Harrison M.C."/>
            <person name="Mikhailova A.A."/>
            <person name="Marchal E."/>
            <person name="English S."/>
            <person name="Carruthers M."/>
            <person name="Jennings E.C."/>
            <person name="Chiamaka E.L."/>
            <person name="Frigard R.A."/>
            <person name="Pippel M."/>
            <person name="Attardo G.M."/>
            <person name="Benoit J.B."/>
            <person name="Bornberg-Bauer E."/>
            <person name="Tobe S.S."/>
        </authorList>
    </citation>
    <scope>NUCLEOTIDE SEQUENCE</scope>
    <source>
        <strain evidence="7">Stay&amp;Tobe</strain>
    </source>
</reference>
<sequence length="450" mass="50952">QIPFFADLLYFVIMRYLKQSSFELRRRARIANFQARHHSPQLTVEDFSLVTPGMGLHIFPWKMGTLRSGDPTIFVQVMEKQEKLWHSIHPTSGVQVNPEDVVLCSGCSCALDKCISVLANPGQNIVMPRPGFPLYRTQAEGLGIKVKSYDLKPECDWEVDLSHLEAQIDSKTAAIIIINPSNPCGSVYSRQHLLDILNIARKKFVPIIADEIYEHMVFPGEHFTSLASLSEEVPILSCSGLTKRFLVPGWRMGWIIIHDRNDIFKKGEIRQGIQKLSQRSLASNTLVQGALPGILKNTPDKFFEDTVQTLQCHAKIAYDNLEKVKGLKPIMPRGAMYIMVGIDMAHFPEFQTELQFVEQLVTEESVFCLPGKCFDYPNYMRLVVTVPEEQLHEACQRISDFCERHYQETANKSANTNTAETHTTGKTANYSCTVMMSHMATVQKDDGIRP</sequence>
<evidence type="ECO:0000256" key="4">
    <source>
        <dbReference type="ARBA" id="ARBA00022679"/>
    </source>
</evidence>
<dbReference type="Pfam" id="PF00155">
    <property type="entry name" value="Aminotran_1_2"/>
    <property type="match status" value="1"/>
</dbReference>
<keyword evidence="3" id="KW-0032">Aminotransferase</keyword>
<dbReference type="EMBL" id="JASPKZ010004589">
    <property type="protein sequence ID" value="KAJ9589877.1"/>
    <property type="molecule type" value="Genomic_DNA"/>
</dbReference>
<proteinExistence type="inferred from homology"/>